<sequence>MNNVWNKIIYKLGAPFYDVFFNSGIFLNARKKVFEDLVLPKKQQVLFVGIGTGADLCFFTEQDIQITAIDISPSMLSQAKEKTNKKMNIQFLEMDAQHLAFSDQSFDMVVANLILSVVPDANQCMKEIIRVTKERGTIIIFDKFEPKNKKLSLKKRLLRPVISLLGTDIGRNFEVIVKPYKEQIIVQQDIPILFRDMYRKITLQKIKRVSS</sequence>
<gene>
    <name evidence="2" type="ORF">EX87_19410</name>
</gene>
<dbReference type="GO" id="GO:0008757">
    <property type="term" value="F:S-adenosylmethionine-dependent methyltransferase activity"/>
    <property type="evidence" value="ECO:0007669"/>
    <property type="project" value="InterPro"/>
</dbReference>
<dbReference type="Pfam" id="PF08241">
    <property type="entry name" value="Methyltransf_11"/>
    <property type="match status" value="1"/>
</dbReference>
<dbReference type="CDD" id="cd02440">
    <property type="entry name" value="AdoMet_MTases"/>
    <property type="match status" value="1"/>
</dbReference>
<dbReference type="InterPro" id="IPR013216">
    <property type="entry name" value="Methyltransf_11"/>
</dbReference>
<dbReference type="AlphaFoldDB" id="A0A0F7C1L8"/>
<protein>
    <submittedName>
        <fullName evidence="2">Phosphatidylethanolamine N-methyltransferase</fullName>
    </submittedName>
</protein>
<dbReference type="PANTHER" id="PTHR43591">
    <property type="entry name" value="METHYLTRANSFERASE"/>
    <property type="match status" value="1"/>
</dbReference>
<evidence type="ECO:0000259" key="1">
    <source>
        <dbReference type="Pfam" id="PF08241"/>
    </source>
</evidence>
<reference evidence="2" key="1">
    <citation type="submission" date="2015-03" db="EMBL/GenBank/DDBJ databases">
        <title>MIGS Cultured Bacterial/Archaeal sample from Brevibacillus laterosporus.</title>
        <authorList>
            <person name="Zeng D."/>
            <person name="Zhu L."/>
            <person name="Dong G."/>
            <person name="Ye W."/>
            <person name="Ren D."/>
            <person name="Wu L."/>
            <person name="Xu J."/>
            <person name="Li G."/>
            <person name="Guo L."/>
        </authorList>
    </citation>
    <scope>NUCLEOTIDE SEQUENCE</scope>
    <source>
        <strain evidence="2">B9</strain>
        <plasmid evidence="2">unnamed2</plasmid>
    </source>
</reference>
<dbReference type="PANTHER" id="PTHR43591:SF24">
    <property type="entry name" value="2-METHOXY-6-POLYPRENYL-1,4-BENZOQUINOL METHYLASE, MITOCHONDRIAL"/>
    <property type="match status" value="1"/>
</dbReference>
<proteinExistence type="predicted"/>
<organism evidence="2">
    <name type="scientific">Brevibacillus laterosporus</name>
    <name type="common">Bacillus laterosporus</name>
    <dbReference type="NCBI Taxonomy" id="1465"/>
    <lineage>
        <taxon>Bacteria</taxon>
        <taxon>Bacillati</taxon>
        <taxon>Bacillota</taxon>
        <taxon>Bacilli</taxon>
        <taxon>Bacillales</taxon>
        <taxon>Paenibacillaceae</taxon>
        <taxon>Brevibacillus</taxon>
    </lineage>
</organism>
<dbReference type="InterPro" id="IPR029063">
    <property type="entry name" value="SAM-dependent_MTases_sf"/>
</dbReference>
<keyword evidence="2" id="KW-0808">Transferase</keyword>
<evidence type="ECO:0000313" key="2">
    <source>
        <dbReference type="EMBL" id="AKF95788.1"/>
    </source>
</evidence>
<keyword evidence="2" id="KW-0614">Plasmid</keyword>
<feature type="domain" description="Methyltransferase type 11" evidence="1">
    <location>
        <begin position="48"/>
        <end position="140"/>
    </location>
</feature>
<dbReference type="GO" id="GO:0032259">
    <property type="term" value="P:methylation"/>
    <property type="evidence" value="ECO:0007669"/>
    <property type="project" value="UniProtKB-KW"/>
</dbReference>
<dbReference type="Gene3D" id="3.40.50.150">
    <property type="entry name" value="Vaccinia Virus protein VP39"/>
    <property type="match status" value="1"/>
</dbReference>
<geneLocation type="plasmid" evidence="2">
    <name>unnamed2</name>
</geneLocation>
<keyword evidence="2" id="KW-0489">Methyltransferase</keyword>
<dbReference type="EMBL" id="CP011076">
    <property type="protein sequence ID" value="AKF95788.1"/>
    <property type="molecule type" value="Genomic_DNA"/>
</dbReference>
<dbReference type="SUPFAM" id="SSF53335">
    <property type="entry name" value="S-adenosyl-L-methionine-dependent methyltransferases"/>
    <property type="match status" value="1"/>
</dbReference>
<dbReference type="RefSeq" id="WP_031414924.1">
    <property type="nucleotide sequence ID" value="NZ_CP011076.1"/>
</dbReference>
<name>A0A0F7C1L8_BRELA</name>
<accession>A0A0F7C1L8</accession>